<dbReference type="SUPFAM" id="SSF54277">
    <property type="entry name" value="CAD &amp; PB1 domains"/>
    <property type="match status" value="1"/>
</dbReference>
<dbReference type="GO" id="GO:0016301">
    <property type="term" value="F:kinase activity"/>
    <property type="evidence" value="ECO:0007669"/>
    <property type="project" value="UniProtKB-KW"/>
</dbReference>
<dbReference type="CDD" id="cd06410">
    <property type="entry name" value="PB1_UP2"/>
    <property type="match status" value="1"/>
</dbReference>
<comment type="caution">
    <text evidence="2">The sequence shown here is derived from an EMBL/GenBank/DDBJ whole genome shotgun (WGS) entry which is preliminary data.</text>
</comment>
<dbReference type="PANTHER" id="PTHR31066">
    <property type="entry name" value="OS05G0427100 PROTEIN-RELATED"/>
    <property type="match status" value="1"/>
</dbReference>
<dbReference type="Proteomes" id="UP000436088">
    <property type="component" value="Unassembled WGS sequence"/>
</dbReference>
<dbReference type="PANTHER" id="PTHR31066:SF85">
    <property type="entry name" value="OS02G0809100 PROTEIN"/>
    <property type="match status" value="1"/>
</dbReference>
<name>A0A6A2Z096_HIBSY</name>
<accession>A0A6A2Z096</accession>
<evidence type="ECO:0000313" key="3">
    <source>
        <dbReference type="Proteomes" id="UP000436088"/>
    </source>
</evidence>
<reference evidence="2" key="1">
    <citation type="submission" date="2019-09" db="EMBL/GenBank/DDBJ databases">
        <title>Draft genome information of white flower Hibiscus syriacus.</title>
        <authorList>
            <person name="Kim Y.-M."/>
        </authorList>
    </citation>
    <scope>NUCLEOTIDE SEQUENCE [LARGE SCALE GENOMIC DNA]</scope>
    <source>
        <strain evidence="2">YM2019G1</strain>
    </source>
</reference>
<proteinExistence type="predicted"/>
<dbReference type="Gene3D" id="3.10.20.90">
    <property type="entry name" value="Phosphatidylinositol 3-kinase Catalytic Subunit, Chain A, domain 1"/>
    <property type="match status" value="1"/>
</dbReference>
<evidence type="ECO:0000313" key="2">
    <source>
        <dbReference type="EMBL" id="KAE8684565.1"/>
    </source>
</evidence>
<protein>
    <submittedName>
        <fullName evidence="2">CBL-interacting serine/threonine-protein kinase 8-like</fullName>
    </submittedName>
</protein>
<dbReference type="InterPro" id="IPR053198">
    <property type="entry name" value="Gynoecium_Dev_Regulator"/>
</dbReference>
<dbReference type="Pfam" id="PF00564">
    <property type="entry name" value="PB1"/>
    <property type="match status" value="1"/>
</dbReference>
<dbReference type="EMBL" id="VEPZ02001237">
    <property type="protein sequence ID" value="KAE8684565.1"/>
    <property type="molecule type" value="Genomic_DNA"/>
</dbReference>
<dbReference type="SMART" id="SM00666">
    <property type="entry name" value="PB1"/>
    <property type="match status" value="1"/>
</dbReference>
<sequence length="441" mass="47809">MECENPSWDDPSLMNATNNANKKVKFMYSYGGKIQSRSHDNQLAYVGGDTKILAVDRNIKFSAIMAKLSSLHGGDCEVCFKYRLPGESLDALISVTNDEDLEHMMVEYGRTHRVSAKPARLRLFLFPLNAPLVTPGFEGSEPKSERQWFVDALNSVQIQNLDASSPPAAAVPATNPDFLFGLDKVKMPDSVPPPIAAVPQEVVVKDVTVGSNCGSEDRHVIADLMMFPAEIQKQIQELQRMHIAATQEQSILQRKFDEPNAKAYNTQDYSKTSDKIAASPVPVSAPLQIPVQTAYLTNAAYTVTTAAAPVNRPVYLIPASVAGVYQQPPTIRHVTVPAGQPYYGVQHVVQDIYQEQPVYNAVPASKVGTYAEGIPVMQSKGGVSDSGYVQVAYDGAGRQVYYTAAPYQVVTLMTPVGGVPALNQDGKVAVNPKVPPPTSSV</sequence>
<dbReference type="OrthoDB" id="1938580at2759"/>
<organism evidence="2 3">
    <name type="scientific">Hibiscus syriacus</name>
    <name type="common">Rose of Sharon</name>
    <dbReference type="NCBI Taxonomy" id="106335"/>
    <lineage>
        <taxon>Eukaryota</taxon>
        <taxon>Viridiplantae</taxon>
        <taxon>Streptophyta</taxon>
        <taxon>Embryophyta</taxon>
        <taxon>Tracheophyta</taxon>
        <taxon>Spermatophyta</taxon>
        <taxon>Magnoliopsida</taxon>
        <taxon>eudicotyledons</taxon>
        <taxon>Gunneridae</taxon>
        <taxon>Pentapetalae</taxon>
        <taxon>rosids</taxon>
        <taxon>malvids</taxon>
        <taxon>Malvales</taxon>
        <taxon>Malvaceae</taxon>
        <taxon>Malvoideae</taxon>
        <taxon>Hibiscus</taxon>
    </lineage>
</organism>
<keyword evidence="3" id="KW-1185">Reference proteome</keyword>
<evidence type="ECO:0000259" key="1">
    <source>
        <dbReference type="SMART" id="SM00666"/>
    </source>
</evidence>
<dbReference type="AlphaFoldDB" id="A0A6A2Z096"/>
<dbReference type="InterPro" id="IPR000270">
    <property type="entry name" value="PB1_dom"/>
</dbReference>
<feature type="domain" description="PB1" evidence="1">
    <location>
        <begin position="38"/>
        <end position="128"/>
    </location>
</feature>
<gene>
    <name evidence="2" type="ORF">F3Y22_tig00111127pilonHSYRG00045</name>
</gene>